<dbReference type="Proteomes" id="UP001060345">
    <property type="component" value="Chromosome"/>
</dbReference>
<protein>
    <submittedName>
        <fullName evidence="1">Uncharacterized protein</fullName>
    </submittedName>
</protein>
<dbReference type="AlphaFoldDB" id="A0AAX3CJB7"/>
<dbReference type="EMBL" id="CP102103">
    <property type="protein sequence ID" value="UWZ71960.1"/>
    <property type="molecule type" value="Genomic_DNA"/>
</dbReference>
<evidence type="ECO:0000313" key="2">
    <source>
        <dbReference type="Proteomes" id="UP001060345"/>
    </source>
</evidence>
<organism evidence="1 2">
    <name type="scientific">Klebsiella michiganensis</name>
    <dbReference type="NCBI Taxonomy" id="1134687"/>
    <lineage>
        <taxon>Bacteria</taxon>
        <taxon>Pseudomonadati</taxon>
        <taxon>Pseudomonadota</taxon>
        <taxon>Gammaproteobacteria</taxon>
        <taxon>Enterobacterales</taxon>
        <taxon>Enterobacteriaceae</taxon>
        <taxon>Klebsiella/Raoultella group</taxon>
        <taxon>Klebsiella</taxon>
    </lineage>
</organism>
<reference evidence="1" key="1">
    <citation type="submission" date="2022-08" db="EMBL/GenBank/DDBJ databases">
        <title>Genomic characterization and comparative genomic analysis of a strain of klebsiella michiganensis carrying blaKPC-2 isolated from the blood of children with very preterm bloodstream infection.</title>
        <authorList>
            <person name="Zhang N."/>
        </authorList>
    </citation>
    <scope>NUCLEOTIDE SEQUENCE</scope>
    <source>
        <strain evidence="1">BSI-KPN166</strain>
    </source>
</reference>
<accession>A0AAX3CJB7</accession>
<gene>
    <name evidence="1" type="ORF">NP224_17090</name>
</gene>
<sequence length="61" mass="7460">MRYINEVIDTKPDIKQYIESLEEHITELYEAIPSFDVNEEWNEFVKQQMILDEERNGRTRI</sequence>
<dbReference type="RefSeq" id="WP_064377944.1">
    <property type="nucleotide sequence ID" value="NZ_CP102103.1"/>
</dbReference>
<proteinExistence type="predicted"/>
<evidence type="ECO:0000313" key="1">
    <source>
        <dbReference type="EMBL" id="UWZ71960.1"/>
    </source>
</evidence>
<name>A0AAX3CJB7_9ENTR</name>